<keyword evidence="10 12" id="KW-0456">Lyase</keyword>
<comment type="pathway">
    <text evidence="3 12">Amino-acid biosynthesis; L-tryptophan biosynthesis; L-tryptophan from chorismate: step 5/5.</text>
</comment>
<evidence type="ECO:0000256" key="9">
    <source>
        <dbReference type="ARBA" id="ARBA00023141"/>
    </source>
</evidence>
<dbReference type="FunFam" id="3.40.50.1100:FF:000001">
    <property type="entry name" value="Tryptophan synthase beta chain"/>
    <property type="match status" value="1"/>
</dbReference>
<dbReference type="CDD" id="cd06446">
    <property type="entry name" value="Trp-synth_B"/>
    <property type="match status" value="1"/>
</dbReference>
<evidence type="ECO:0000256" key="3">
    <source>
        <dbReference type="ARBA" id="ARBA00004733"/>
    </source>
</evidence>
<evidence type="ECO:0000256" key="1">
    <source>
        <dbReference type="ARBA" id="ARBA00001933"/>
    </source>
</evidence>
<evidence type="ECO:0000256" key="7">
    <source>
        <dbReference type="ARBA" id="ARBA00022822"/>
    </source>
</evidence>
<feature type="domain" description="Tryptophan synthase beta chain-like PALP" evidence="13">
    <location>
        <begin position="71"/>
        <end position="399"/>
    </location>
</feature>
<dbReference type="PANTHER" id="PTHR48077">
    <property type="entry name" value="TRYPTOPHAN SYNTHASE-RELATED"/>
    <property type="match status" value="1"/>
</dbReference>
<dbReference type="Gene3D" id="3.40.50.1100">
    <property type="match status" value="2"/>
</dbReference>
<dbReference type="NCBIfam" id="TIGR00263">
    <property type="entry name" value="trpB"/>
    <property type="match status" value="1"/>
</dbReference>
<organism evidence="14 15">
    <name type="scientific">Aetokthonos hydrillicola Thurmond2011</name>
    <dbReference type="NCBI Taxonomy" id="2712845"/>
    <lineage>
        <taxon>Bacteria</taxon>
        <taxon>Bacillati</taxon>
        <taxon>Cyanobacteriota</taxon>
        <taxon>Cyanophyceae</taxon>
        <taxon>Nostocales</taxon>
        <taxon>Hapalosiphonaceae</taxon>
        <taxon>Aetokthonos</taxon>
    </lineage>
</organism>
<evidence type="ECO:0000256" key="5">
    <source>
        <dbReference type="ARBA" id="ARBA00011270"/>
    </source>
</evidence>
<sequence>MLTNTSTDNVSTTLLRQQPDTLGRFGQFGGKYVPETLMPALHELESAFYQYRNDPNFQNELQHLLHDYVGRATPLYFAERLTNYYGKADGSGPQIYLKREDLNHTGAHKINNALAQVLLAKRMGKQRIIAETGAGQHGVATATVCARFGLKCLIYMGIHDMERQALNVFRMRLMGAEVCPVEAGTGTLKDATSEAIRDWVTNVETTHYILGSVAGPHPYPMMVRDFQSIIGKETRKQCQEKWSGLPDILLACVGGGSNAIGLFHEFAEEPSVRMIGIEAAGEGIDTDKHAATMTRGRIGVLHGAMSYVLQDEDGQIVEAHSISAGLDYPGVGPEHSYFKDIQRAEYYSITDQQALQAFQRLSQLEGIIPALETAHAIAYLETLCPQLNGNPRIVINCSGRGDKDVQTVAKFFTHP</sequence>
<dbReference type="InterPro" id="IPR001926">
    <property type="entry name" value="TrpB-like_PALP"/>
</dbReference>
<dbReference type="Pfam" id="PF00291">
    <property type="entry name" value="PALP"/>
    <property type="match status" value="1"/>
</dbReference>
<comment type="function">
    <text evidence="2 12">The beta subunit is responsible for the synthesis of L-tryptophan from indole and L-serine.</text>
</comment>
<reference evidence="15" key="1">
    <citation type="journal article" date="2021" name="Science">
        <title>Hunting the eagle killer: A cyanobacterial neurotoxin causes vacuolar myelinopathy.</title>
        <authorList>
            <person name="Breinlinger S."/>
            <person name="Phillips T.J."/>
            <person name="Haram B.N."/>
            <person name="Mares J."/>
            <person name="Martinez Yerena J.A."/>
            <person name="Hrouzek P."/>
            <person name="Sobotka R."/>
            <person name="Henderson W.M."/>
            <person name="Schmieder P."/>
            <person name="Williams S.M."/>
            <person name="Lauderdale J.D."/>
            <person name="Wilde H.D."/>
            <person name="Gerrin W."/>
            <person name="Kust A."/>
            <person name="Washington J.W."/>
            <person name="Wagner C."/>
            <person name="Geier B."/>
            <person name="Liebeke M."/>
            <person name="Enke H."/>
            <person name="Niedermeyer T.H.J."/>
            <person name="Wilde S.B."/>
        </authorList>
    </citation>
    <scope>NUCLEOTIDE SEQUENCE [LARGE SCALE GENOMIC DNA]</scope>
    <source>
        <strain evidence="15">Thurmond2011</strain>
    </source>
</reference>
<dbReference type="PANTHER" id="PTHR48077:SF3">
    <property type="entry name" value="TRYPTOPHAN SYNTHASE"/>
    <property type="match status" value="1"/>
</dbReference>
<dbReference type="PROSITE" id="PS00168">
    <property type="entry name" value="TRP_SYNTHASE_BETA"/>
    <property type="match status" value="1"/>
</dbReference>
<evidence type="ECO:0000256" key="8">
    <source>
        <dbReference type="ARBA" id="ARBA00022898"/>
    </source>
</evidence>
<evidence type="ECO:0000256" key="10">
    <source>
        <dbReference type="ARBA" id="ARBA00023239"/>
    </source>
</evidence>
<dbReference type="Proteomes" id="UP000667802">
    <property type="component" value="Unassembled WGS sequence"/>
</dbReference>
<dbReference type="AlphaFoldDB" id="A0AAP5I7Q7"/>
<comment type="subunit">
    <text evidence="5 12">Tetramer of two alpha and two beta chains.</text>
</comment>
<keyword evidence="9 12" id="KW-0057">Aromatic amino acid biosynthesis</keyword>
<dbReference type="HAMAP" id="MF_00133">
    <property type="entry name" value="Trp_synth_beta"/>
    <property type="match status" value="1"/>
</dbReference>
<keyword evidence="15" id="KW-1185">Reference proteome</keyword>
<comment type="catalytic activity">
    <reaction evidence="11 12">
        <text>(1S,2R)-1-C-(indol-3-yl)glycerol 3-phosphate + L-serine = D-glyceraldehyde 3-phosphate + L-tryptophan + H2O</text>
        <dbReference type="Rhea" id="RHEA:10532"/>
        <dbReference type="ChEBI" id="CHEBI:15377"/>
        <dbReference type="ChEBI" id="CHEBI:33384"/>
        <dbReference type="ChEBI" id="CHEBI:57912"/>
        <dbReference type="ChEBI" id="CHEBI:58866"/>
        <dbReference type="ChEBI" id="CHEBI:59776"/>
        <dbReference type="EC" id="4.2.1.20"/>
    </reaction>
</comment>
<dbReference type="InterPro" id="IPR036052">
    <property type="entry name" value="TrpB-like_PALP_sf"/>
</dbReference>
<protein>
    <recommendedName>
        <fullName evidence="12">Tryptophan synthase beta chain</fullName>
        <ecNumber evidence="12">4.2.1.20</ecNumber>
    </recommendedName>
</protein>
<keyword evidence="7 12" id="KW-0822">Tryptophan biosynthesis</keyword>
<evidence type="ECO:0000256" key="2">
    <source>
        <dbReference type="ARBA" id="ARBA00002786"/>
    </source>
</evidence>
<dbReference type="EMBL" id="JAALHA020000008">
    <property type="protein sequence ID" value="MDR9896416.1"/>
    <property type="molecule type" value="Genomic_DNA"/>
</dbReference>
<evidence type="ECO:0000256" key="6">
    <source>
        <dbReference type="ARBA" id="ARBA00022605"/>
    </source>
</evidence>
<evidence type="ECO:0000256" key="4">
    <source>
        <dbReference type="ARBA" id="ARBA00009982"/>
    </source>
</evidence>
<feature type="modified residue" description="N6-(pyridoxal phosphate)lysine" evidence="12">
    <location>
        <position position="109"/>
    </location>
</feature>
<accession>A0AAP5I7Q7</accession>
<comment type="similarity">
    <text evidence="4 12">Belongs to the TrpB family.</text>
</comment>
<dbReference type="RefSeq" id="WP_208339232.1">
    <property type="nucleotide sequence ID" value="NZ_CAWQFN010000502.1"/>
</dbReference>
<keyword evidence="6 12" id="KW-0028">Amino-acid biosynthesis</keyword>
<dbReference type="SUPFAM" id="SSF53686">
    <property type="entry name" value="Tryptophan synthase beta subunit-like PLP-dependent enzymes"/>
    <property type="match status" value="1"/>
</dbReference>
<dbReference type="PIRSF" id="PIRSF001413">
    <property type="entry name" value="Trp_syn_beta"/>
    <property type="match status" value="1"/>
</dbReference>
<dbReference type="GO" id="GO:0005737">
    <property type="term" value="C:cytoplasm"/>
    <property type="evidence" value="ECO:0007669"/>
    <property type="project" value="TreeGrafter"/>
</dbReference>
<dbReference type="FunFam" id="3.40.50.1100:FF:000004">
    <property type="entry name" value="Tryptophan synthase beta chain"/>
    <property type="match status" value="1"/>
</dbReference>
<comment type="caution">
    <text evidence="14">The sequence shown here is derived from an EMBL/GenBank/DDBJ whole genome shotgun (WGS) entry which is preliminary data.</text>
</comment>
<dbReference type="EC" id="4.2.1.20" evidence="12"/>
<comment type="cofactor">
    <cofactor evidence="1 12">
        <name>pyridoxal 5'-phosphate</name>
        <dbReference type="ChEBI" id="CHEBI:597326"/>
    </cofactor>
</comment>
<evidence type="ECO:0000256" key="11">
    <source>
        <dbReference type="ARBA" id="ARBA00049047"/>
    </source>
</evidence>
<gene>
    <name evidence="12 14" type="primary">trpB</name>
    <name evidence="14" type="ORF">G7B40_017890</name>
</gene>
<evidence type="ECO:0000256" key="12">
    <source>
        <dbReference type="HAMAP-Rule" id="MF_00133"/>
    </source>
</evidence>
<dbReference type="GO" id="GO:0004834">
    <property type="term" value="F:tryptophan synthase activity"/>
    <property type="evidence" value="ECO:0007669"/>
    <property type="project" value="UniProtKB-UniRule"/>
</dbReference>
<name>A0AAP5I7Q7_9CYAN</name>
<evidence type="ECO:0000313" key="15">
    <source>
        <dbReference type="Proteomes" id="UP000667802"/>
    </source>
</evidence>
<keyword evidence="8 12" id="KW-0663">Pyridoxal phosphate</keyword>
<dbReference type="InterPro" id="IPR006653">
    <property type="entry name" value="Trp_synth_b_CS"/>
</dbReference>
<evidence type="ECO:0000259" key="13">
    <source>
        <dbReference type="Pfam" id="PF00291"/>
    </source>
</evidence>
<dbReference type="InterPro" id="IPR023026">
    <property type="entry name" value="Trp_synth_beta/beta-like"/>
</dbReference>
<evidence type="ECO:0000313" key="14">
    <source>
        <dbReference type="EMBL" id="MDR9896416.1"/>
    </source>
</evidence>
<dbReference type="InterPro" id="IPR006654">
    <property type="entry name" value="Trp_synth_beta"/>
</dbReference>
<proteinExistence type="inferred from homology"/>